<dbReference type="PROSITE" id="PS51549">
    <property type="entry name" value="DM13"/>
    <property type="match status" value="1"/>
</dbReference>
<dbReference type="EMBL" id="CAJVCH010529758">
    <property type="protein sequence ID" value="CAG7823504.1"/>
    <property type="molecule type" value="Genomic_DNA"/>
</dbReference>
<keyword evidence="1" id="KW-0677">Repeat</keyword>
<accession>A0A8J2LIG2</accession>
<dbReference type="Pfam" id="PF10517">
    <property type="entry name" value="DM13"/>
    <property type="match status" value="1"/>
</dbReference>
<evidence type="ECO:0000313" key="5">
    <source>
        <dbReference type="Proteomes" id="UP000708208"/>
    </source>
</evidence>
<name>A0A8J2LIG2_9HEXA</name>
<evidence type="ECO:0000256" key="1">
    <source>
        <dbReference type="ARBA" id="ARBA00022737"/>
    </source>
</evidence>
<evidence type="ECO:0000259" key="3">
    <source>
        <dbReference type="PROSITE" id="PS51549"/>
    </source>
</evidence>
<protein>
    <recommendedName>
        <fullName evidence="3">DM13 domain-containing protein</fullName>
    </recommendedName>
</protein>
<organism evidence="4 5">
    <name type="scientific">Allacma fusca</name>
    <dbReference type="NCBI Taxonomy" id="39272"/>
    <lineage>
        <taxon>Eukaryota</taxon>
        <taxon>Metazoa</taxon>
        <taxon>Ecdysozoa</taxon>
        <taxon>Arthropoda</taxon>
        <taxon>Hexapoda</taxon>
        <taxon>Collembola</taxon>
        <taxon>Symphypleona</taxon>
        <taxon>Sminthuridae</taxon>
        <taxon>Allacma</taxon>
    </lineage>
</organism>
<sequence>MLVTTQLLMNVEAAELRAVGRLPGSNRRVKRQEDDDDQESDRKVVGSRNGTVANLGPVTIGSFRGYVHSVDSSDAIILDDKTLEIPDFSYDGEGPASWFVVGQDGDYTQEFVDLPDITVIPDENESCNGLKRYNGQTLRLTLPGKLKMSDISYVSLYCLRFNHNFGYLVIPDDLKLRKSPRDTSRLEECENVESSESGSGGTDNGGDRRPRPRPRPRPTEEPEKRPGLIGGLLNLLG</sequence>
<reference evidence="4" key="1">
    <citation type="submission" date="2021-06" db="EMBL/GenBank/DDBJ databases">
        <authorList>
            <person name="Hodson N. C."/>
            <person name="Mongue J. A."/>
            <person name="Jaron S. K."/>
        </authorList>
    </citation>
    <scope>NUCLEOTIDE SEQUENCE</scope>
</reference>
<proteinExistence type="predicted"/>
<gene>
    <name evidence="4" type="ORF">AFUS01_LOCUS33718</name>
</gene>
<feature type="compositionally biased region" description="Basic and acidic residues" evidence="2">
    <location>
        <begin position="217"/>
        <end position="226"/>
    </location>
</feature>
<dbReference type="Proteomes" id="UP000708208">
    <property type="component" value="Unassembled WGS sequence"/>
</dbReference>
<feature type="domain" description="DM13" evidence="3">
    <location>
        <begin position="61"/>
        <end position="171"/>
    </location>
</feature>
<dbReference type="PANTHER" id="PTHR24036">
    <property type="entry name" value="SKELETOR-RELATED"/>
    <property type="match status" value="1"/>
</dbReference>
<feature type="region of interest" description="Disordered" evidence="2">
    <location>
        <begin position="181"/>
        <end position="237"/>
    </location>
</feature>
<feature type="region of interest" description="Disordered" evidence="2">
    <location>
        <begin position="24"/>
        <end position="49"/>
    </location>
</feature>
<evidence type="ECO:0000256" key="2">
    <source>
        <dbReference type="SAM" id="MobiDB-lite"/>
    </source>
</evidence>
<dbReference type="SMART" id="SM00686">
    <property type="entry name" value="DM13"/>
    <property type="match status" value="1"/>
</dbReference>
<dbReference type="AlphaFoldDB" id="A0A8J2LIG2"/>
<dbReference type="InterPro" id="IPR052126">
    <property type="entry name" value="Spindle_Org/Thrombomodulin"/>
</dbReference>
<keyword evidence="5" id="KW-1185">Reference proteome</keyword>
<dbReference type="PANTHER" id="PTHR24036:SF5">
    <property type="entry name" value="THROMBOMODULIN"/>
    <property type="match status" value="1"/>
</dbReference>
<comment type="caution">
    <text evidence="4">The sequence shown here is derived from an EMBL/GenBank/DDBJ whole genome shotgun (WGS) entry which is preliminary data.</text>
</comment>
<dbReference type="InterPro" id="IPR019545">
    <property type="entry name" value="DM13_domain"/>
</dbReference>
<evidence type="ECO:0000313" key="4">
    <source>
        <dbReference type="EMBL" id="CAG7823504.1"/>
    </source>
</evidence>
<dbReference type="OrthoDB" id="2448405at2759"/>